<evidence type="ECO:0000256" key="1">
    <source>
        <dbReference type="ARBA" id="ARBA00009902"/>
    </source>
</evidence>
<dbReference type="InterPro" id="IPR001362">
    <property type="entry name" value="Glyco_hydro_32"/>
</dbReference>
<dbReference type="PANTHER" id="PTHR42800:SF1">
    <property type="entry name" value="EXOINULINASE INUD (AFU_ORTHOLOGUE AFUA_5G00480)"/>
    <property type="match status" value="1"/>
</dbReference>
<dbReference type="InterPro" id="IPR013320">
    <property type="entry name" value="ConA-like_dom_sf"/>
</dbReference>
<dbReference type="GO" id="GO:0004575">
    <property type="term" value="F:sucrose alpha-glucosidase activity"/>
    <property type="evidence" value="ECO:0007669"/>
    <property type="project" value="TreeGrafter"/>
</dbReference>
<accession>A0A511ZFE6</accession>
<dbReference type="Proteomes" id="UP000321558">
    <property type="component" value="Unassembled WGS sequence"/>
</dbReference>
<comment type="similarity">
    <text evidence="1">Belongs to the glycosyl hydrolase 32 family.</text>
</comment>
<gene>
    <name evidence="8" type="ORF">OSO01_09040</name>
</gene>
<dbReference type="InterPro" id="IPR013189">
    <property type="entry name" value="Glyco_hydro_32_C"/>
</dbReference>
<dbReference type="GO" id="GO:0005737">
    <property type="term" value="C:cytoplasm"/>
    <property type="evidence" value="ECO:0007669"/>
    <property type="project" value="TreeGrafter"/>
</dbReference>
<evidence type="ECO:0000259" key="7">
    <source>
        <dbReference type="Pfam" id="PF08244"/>
    </source>
</evidence>
<dbReference type="Pfam" id="PF06439">
    <property type="entry name" value="3keto-disac_hyd"/>
    <property type="match status" value="2"/>
</dbReference>
<evidence type="ECO:0000313" key="8">
    <source>
        <dbReference type="EMBL" id="GEN86165.1"/>
    </source>
</evidence>
<dbReference type="STRING" id="582851.GCA_900162665_04283"/>
<dbReference type="SUPFAM" id="SSF49899">
    <property type="entry name" value="Concanavalin A-like lectins/glucanases"/>
    <property type="match status" value="1"/>
</dbReference>
<evidence type="ECO:0000256" key="2">
    <source>
        <dbReference type="ARBA" id="ARBA00022801"/>
    </source>
</evidence>
<evidence type="ECO:0000256" key="3">
    <source>
        <dbReference type="ARBA" id="ARBA00023295"/>
    </source>
</evidence>
<dbReference type="SUPFAM" id="SSF50370">
    <property type="entry name" value="Ricin B-like lectins"/>
    <property type="match status" value="1"/>
</dbReference>
<feature type="region of interest" description="Disordered" evidence="4">
    <location>
        <begin position="1192"/>
        <end position="1214"/>
    </location>
</feature>
<name>A0A511ZFE6_9BACI</name>
<sequence length="1214" mass="135974">MGKANTNLQNWSVGGSGELKDTVQGIQLTSEENEQAAAFSDTTADDFTYEADIKTVDKKTKAGLVFQANTTENEGYMIQIDQEEGKLQLLDLRNPDKPLEEAKIDLEAGEIYHLKVKAVNQKLQVYWNNQYNDILGTELENDAAGVLGLHVEDGTGYFENVYVSDFTHNLGEIIMTEGQWQPDIQGLKAIGEGQQTFDRQVNDFVLEGDLSFAEEEGAAGFTFRKNQETAAGYQVILVKQDDQLRVQLQLLDGTVLASSEQSYSSISGTRHHMELIVKDNQVTAYLDGYREPAIEYTDNQYQEGQIGLVNLSGTAYFENVYAAQTDEYYKENYRPNYHYTPARGSASDPNGLVYFEGEYHLFHQDGGTWSHAVSEDLIRWKHLPTALPWNDHGHVWSGAAVADEDNASGLFSDTGGKGLIAYYTSFNPDQENGNQRIGLAYSHDKGRTWEYSEEHPIVIENPGKAEDDPGSWDFRDPKVVRDEENNRWVMVVSGGDHIRFFTSENLIDWEHTDSFGYDSYVRGGVWECPDLFELPVEGTDETKWVLMISTGANPDTEGSDAEYFIGDLTEEGTFINDNEAGNVLKTDFGKEFYASMSFTDMPDNRRITIAWMTNWDYPFDFPTEGWKGQLTIPRELSLIDTEQGVRLVQSPVEELASISETIFEISNQQVSEDEAGTLLEQIDGESYQIEAEIEIPADSEASEFGFQVRQGTEEKSVIGYRPADEQIYIDRSESGQTDFSNQFSTRQEADLAPDNQRVKLNIFVDNGSIEVFANDGQVVFSDVIFPKATSRGMSFYTENGPVEIISLKVNQLADIWDRHHEDAAEIVIDTSKRELNVGDTISLQAALKNGNDSKSLEWSVSDSGVINIKSSNHQQAELEAVSDGEAVVTVSTPDEKVMKTVEIQVHDGTFNTNLTGWQSDIETVKWLKTEAGIRGAHTSDANYMAEDTGGNFIYEADMTLSPDGGAGAVVFRANEDGSSGYYFNLDPNMKAFRLFYKVNGQIEDHMVIDNVPAFIEPDKTYAVKIEAEGPHIRIDVDGENIIDLKDGTFAQGHFGLNVFDGKVTYQNVEINQVSDAELVQTAFTNTEIGQSLYAVNLQNGEPVKLGEEQMKWSLMPTGDEQGSYSIRTEQDQAFDLDTNQQKIQLYDYLGYDNQRWLIEQLDNETVVIRSIHNEQVLTVTEDGKLTLAELQEEQANPSQQWQVSADVFSDTKNE</sequence>
<dbReference type="OrthoDB" id="9759709at2"/>
<dbReference type="InterPro" id="IPR035992">
    <property type="entry name" value="Ricin_B-like_lectins"/>
</dbReference>
<keyword evidence="2" id="KW-0378">Hydrolase</keyword>
<dbReference type="Pfam" id="PF08244">
    <property type="entry name" value="Glyco_hydro_32C"/>
    <property type="match status" value="1"/>
</dbReference>
<evidence type="ECO:0000259" key="6">
    <source>
        <dbReference type="Pfam" id="PF06439"/>
    </source>
</evidence>
<dbReference type="InterPro" id="IPR013148">
    <property type="entry name" value="Glyco_hydro_32_N"/>
</dbReference>
<feature type="compositionally biased region" description="Polar residues" evidence="4">
    <location>
        <begin position="1193"/>
        <end position="1203"/>
    </location>
</feature>
<feature type="domain" description="3-keto-alpha-glucoside-1,2-lyase/3-keto-2-hydroxy-glucal hydratase" evidence="6">
    <location>
        <begin position="7"/>
        <end position="163"/>
    </location>
</feature>
<dbReference type="SMART" id="SM00640">
    <property type="entry name" value="Glyco_32"/>
    <property type="match status" value="1"/>
</dbReference>
<dbReference type="CDD" id="cd00161">
    <property type="entry name" value="beta-trefoil_Ricin-like"/>
    <property type="match status" value="1"/>
</dbReference>
<dbReference type="RefSeq" id="WP_147209103.1">
    <property type="nucleotide sequence ID" value="NZ_BJYM01000003.1"/>
</dbReference>
<feature type="domain" description="Glycosyl hydrolase family 32 C-terminal" evidence="7">
    <location>
        <begin position="664"/>
        <end position="810"/>
    </location>
</feature>
<dbReference type="SUPFAM" id="SSF75005">
    <property type="entry name" value="Arabinanase/levansucrase/invertase"/>
    <property type="match status" value="1"/>
</dbReference>
<feature type="domain" description="3-keto-alpha-glucoside-1,2-lyase/3-keto-2-hydroxy-glucal hydratase" evidence="6">
    <location>
        <begin position="910"/>
        <end position="1070"/>
    </location>
</feature>
<dbReference type="PANTHER" id="PTHR42800">
    <property type="entry name" value="EXOINULINASE INUD (AFU_ORTHOLOGUE AFUA_5G00480)"/>
    <property type="match status" value="1"/>
</dbReference>
<dbReference type="CDD" id="cd18622">
    <property type="entry name" value="GH32_Inu-like"/>
    <property type="match status" value="1"/>
</dbReference>
<dbReference type="Gene3D" id="2.115.10.20">
    <property type="entry name" value="Glycosyl hydrolase domain, family 43"/>
    <property type="match status" value="1"/>
</dbReference>
<dbReference type="Gene3D" id="2.60.40.1080">
    <property type="match status" value="1"/>
</dbReference>
<protein>
    <submittedName>
        <fullName evidence="8">Uncharacterized protein</fullName>
    </submittedName>
</protein>
<reference evidence="8 9" key="1">
    <citation type="submission" date="2019-07" db="EMBL/GenBank/DDBJ databases">
        <title>Whole genome shotgun sequence of Oceanobacillus sojae NBRC 105379.</title>
        <authorList>
            <person name="Hosoyama A."/>
            <person name="Uohara A."/>
            <person name="Ohji S."/>
            <person name="Ichikawa N."/>
        </authorList>
    </citation>
    <scope>NUCLEOTIDE SEQUENCE [LARGE SCALE GENOMIC DNA]</scope>
    <source>
        <strain evidence="8 9">NBRC 105379</strain>
    </source>
</reference>
<evidence type="ECO:0000313" key="9">
    <source>
        <dbReference type="Proteomes" id="UP000321558"/>
    </source>
</evidence>
<evidence type="ECO:0000256" key="4">
    <source>
        <dbReference type="SAM" id="MobiDB-lite"/>
    </source>
</evidence>
<dbReference type="EMBL" id="BJYM01000003">
    <property type="protein sequence ID" value="GEN86165.1"/>
    <property type="molecule type" value="Genomic_DNA"/>
</dbReference>
<proteinExistence type="inferred from homology"/>
<dbReference type="Gene3D" id="2.60.120.560">
    <property type="entry name" value="Exo-inulinase, domain 1"/>
    <property type="match status" value="4"/>
</dbReference>
<dbReference type="AlphaFoldDB" id="A0A511ZFE6"/>
<evidence type="ECO:0000259" key="5">
    <source>
        <dbReference type="Pfam" id="PF00251"/>
    </source>
</evidence>
<keyword evidence="3" id="KW-0326">Glycosidase</keyword>
<keyword evidence="9" id="KW-1185">Reference proteome</keyword>
<dbReference type="Pfam" id="PF00251">
    <property type="entry name" value="Glyco_hydro_32N"/>
    <property type="match status" value="1"/>
</dbReference>
<comment type="caution">
    <text evidence="8">The sequence shown here is derived from an EMBL/GenBank/DDBJ whole genome shotgun (WGS) entry which is preliminary data.</text>
</comment>
<organism evidence="8 9">
    <name type="scientific">Oceanobacillus sojae</name>
    <dbReference type="NCBI Taxonomy" id="582851"/>
    <lineage>
        <taxon>Bacteria</taxon>
        <taxon>Bacillati</taxon>
        <taxon>Bacillota</taxon>
        <taxon>Bacilli</taxon>
        <taxon>Bacillales</taxon>
        <taxon>Bacillaceae</taxon>
        <taxon>Oceanobacillus</taxon>
    </lineage>
</organism>
<dbReference type="InterPro" id="IPR023296">
    <property type="entry name" value="Glyco_hydro_beta-prop_sf"/>
</dbReference>
<dbReference type="PROSITE" id="PS50231">
    <property type="entry name" value="RICIN_B_LECTIN"/>
    <property type="match status" value="1"/>
</dbReference>
<dbReference type="GO" id="GO:0005987">
    <property type="term" value="P:sucrose catabolic process"/>
    <property type="evidence" value="ECO:0007669"/>
    <property type="project" value="TreeGrafter"/>
</dbReference>
<dbReference type="InterPro" id="IPR010496">
    <property type="entry name" value="AL/BT2_dom"/>
</dbReference>
<feature type="domain" description="Glycosyl hydrolase family 32 N-terminal" evidence="5">
    <location>
        <begin position="338"/>
        <end position="651"/>
    </location>
</feature>
<dbReference type="Gene3D" id="2.80.10.50">
    <property type="match status" value="1"/>
</dbReference>